<keyword evidence="2" id="KW-1185">Reference proteome</keyword>
<name>A0AAE1VJ47_9SOLA</name>
<protein>
    <submittedName>
        <fullName evidence="1">Uncharacterized protein</fullName>
    </submittedName>
</protein>
<gene>
    <name evidence="1" type="ORF">RND71_007422</name>
</gene>
<sequence>MSKEGEIHINVMMKACTANHHPITLSFRLKGSNGRDPAERKVRITSAPPAKRAAGAVGKCLASQQPIEPGGALEEESEAAKKQDAWCFATLRKLQEESPLSLKVSLRSVSSFIFSLPLLLQPSRAL</sequence>
<dbReference type="Proteomes" id="UP001291623">
    <property type="component" value="Unassembled WGS sequence"/>
</dbReference>
<comment type="caution">
    <text evidence="1">The sequence shown here is derived from an EMBL/GenBank/DDBJ whole genome shotgun (WGS) entry which is preliminary data.</text>
</comment>
<proteinExistence type="predicted"/>
<organism evidence="1 2">
    <name type="scientific">Anisodus tanguticus</name>
    <dbReference type="NCBI Taxonomy" id="243964"/>
    <lineage>
        <taxon>Eukaryota</taxon>
        <taxon>Viridiplantae</taxon>
        <taxon>Streptophyta</taxon>
        <taxon>Embryophyta</taxon>
        <taxon>Tracheophyta</taxon>
        <taxon>Spermatophyta</taxon>
        <taxon>Magnoliopsida</taxon>
        <taxon>eudicotyledons</taxon>
        <taxon>Gunneridae</taxon>
        <taxon>Pentapetalae</taxon>
        <taxon>asterids</taxon>
        <taxon>lamiids</taxon>
        <taxon>Solanales</taxon>
        <taxon>Solanaceae</taxon>
        <taxon>Solanoideae</taxon>
        <taxon>Hyoscyameae</taxon>
        <taxon>Anisodus</taxon>
    </lineage>
</organism>
<dbReference type="AlphaFoldDB" id="A0AAE1VJ47"/>
<dbReference type="EMBL" id="JAVYJV010000004">
    <property type="protein sequence ID" value="KAK4372038.1"/>
    <property type="molecule type" value="Genomic_DNA"/>
</dbReference>
<accession>A0AAE1VJ47</accession>
<reference evidence="1" key="1">
    <citation type="submission" date="2023-12" db="EMBL/GenBank/DDBJ databases">
        <title>Genome assembly of Anisodus tanguticus.</title>
        <authorList>
            <person name="Wang Y.-J."/>
        </authorList>
    </citation>
    <scope>NUCLEOTIDE SEQUENCE</scope>
    <source>
        <strain evidence="1">KB-2021</strain>
        <tissue evidence="1">Leaf</tissue>
    </source>
</reference>
<evidence type="ECO:0000313" key="2">
    <source>
        <dbReference type="Proteomes" id="UP001291623"/>
    </source>
</evidence>
<evidence type="ECO:0000313" key="1">
    <source>
        <dbReference type="EMBL" id="KAK4372038.1"/>
    </source>
</evidence>